<dbReference type="EMBL" id="BLXY01000012">
    <property type="protein sequence ID" value="GFO65731.1"/>
    <property type="molecule type" value="Genomic_DNA"/>
</dbReference>
<evidence type="ECO:0000313" key="2">
    <source>
        <dbReference type="Proteomes" id="UP000568888"/>
    </source>
</evidence>
<dbReference type="RefSeq" id="WP_183350092.1">
    <property type="nucleotide sequence ID" value="NZ_BLXY01000012.1"/>
</dbReference>
<name>A0A6V8MZZ6_9BACT</name>
<dbReference type="SUPFAM" id="SSF49785">
    <property type="entry name" value="Galactose-binding domain-like"/>
    <property type="match status" value="1"/>
</dbReference>
<accession>A0A6V8MZZ6</accession>
<dbReference type="InterPro" id="IPR008979">
    <property type="entry name" value="Galactose-bd-like_sf"/>
</dbReference>
<comment type="caution">
    <text evidence="1">The sequence shown here is derived from an EMBL/GenBank/DDBJ whole genome shotgun (WGS) entry which is preliminary data.</text>
</comment>
<reference evidence="2" key="1">
    <citation type="submission" date="2020-06" db="EMBL/GenBank/DDBJ databases">
        <title>Draft genomic sequecing of Geomonas sp. Red736.</title>
        <authorList>
            <person name="Itoh H."/>
            <person name="Xu Z.X."/>
            <person name="Ushijima N."/>
            <person name="Masuda Y."/>
            <person name="Shiratori Y."/>
            <person name="Senoo K."/>
        </authorList>
    </citation>
    <scope>NUCLEOTIDE SEQUENCE [LARGE SCALE GENOMIC DNA]</scope>
    <source>
        <strain evidence="2">Red736</strain>
    </source>
</reference>
<evidence type="ECO:0008006" key="3">
    <source>
        <dbReference type="Google" id="ProtNLM"/>
    </source>
</evidence>
<protein>
    <recommendedName>
        <fullName evidence="3">Carbohydrate-binding protein</fullName>
    </recommendedName>
</protein>
<gene>
    <name evidence="1" type="ORF">GMPD_36500</name>
</gene>
<sequence length="157" mass="17717">MRKTVTKSQFQQHHDQGAEWLDLDSIARVEISSEDPTQPIEAALQPAGAPGWRAAEPGPQVIRLMFDAPQKVKRIYLLINEEEVARTQEFVLRYAQHHGHHFREIVRQQFTFSPPGTTTEQEEYQVDLDGVTMLELEIMPDVSGSAAKASLGRLLLA</sequence>
<organism evidence="1 2">
    <name type="scientific">Geomonas paludis</name>
    <dbReference type="NCBI Taxonomy" id="2740185"/>
    <lineage>
        <taxon>Bacteria</taxon>
        <taxon>Pseudomonadati</taxon>
        <taxon>Thermodesulfobacteriota</taxon>
        <taxon>Desulfuromonadia</taxon>
        <taxon>Geobacterales</taxon>
        <taxon>Geobacteraceae</taxon>
        <taxon>Geomonas</taxon>
    </lineage>
</organism>
<proteinExistence type="predicted"/>
<dbReference type="Proteomes" id="UP000568888">
    <property type="component" value="Unassembled WGS sequence"/>
</dbReference>
<dbReference type="AlphaFoldDB" id="A0A6V8MZZ6"/>
<evidence type="ECO:0000313" key="1">
    <source>
        <dbReference type="EMBL" id="GFO65731.1"/>
    </source>
</evidence>